<accession>A0A0Q2QP57</accession>
<evidence type="ECO:0000313" key="4">
    <source>
        <dbReference type="Proteomes" id="UP000051862"/>
    </source>
</evidence>
<organism evidence="2 4">
    <name type="scientific">Thermococcus thioreducens</name>
    <dbReference type="NCBI Taxonomy" id="277988"/>
    <lineage>
        <taxon>Archaea</taxon>
        <taxon>Methanobacteriati</taxon>
        <taxon>Methanobacteriota</taxon>
        <taxon>Thermococci</taxon>
        <taxon>Thermococcales</taxon>
        <taxon>Thermococcaceae</taxon>
        <taxon>Thermococcus</taxon>
    </lineage>
</organism>
<dbReference type="EMBL" id="LIXN01000019">
    <property type="protein sequence ID" value="KQH81661.1"/>
    <property type="molecule type" value="Genomic_DNA"/>
</dbReference>
<gene>
    <name evidence="1" type="ORF">A3L14_11535</name>
    <name evidence="2" type="ORF">AMR53_10170</name>
    <name evidence="3" type="ORF">SAMN05216170_1143</name>
</gene>
<evidence type="ECO:0000313" key="5">
    <source>
        <dbReference type="Proteomes" id="UP000182125"/>
    </source>
</evidence>
<dbReference type="AlphaFoldDB" id="A0A0Q2QP57"/>
<dbReference type="Proteomes" id="UP000250136">
    <property type="component" value="Chromosome"/>
</dbReference>
<sequence>MDLSDINPGTPIAIKAYLNQLKEPITCVVEMNPRPVTAGDVAKAMYSGAKWVKDELVGTFTDVRSIAGGAGATKGIVKFLAKKGIEISSESAGMLFGAFSLYVKLWIYVLENPIPENAPGDNNLIIGD</sequence>
<reference evidence="1 6" key="2">
    <citation type="submission" date="2016-04" db="EMBL/GenBank/DDBJ databases">
        <title>Complete genome sequence of Thermococcus thioreducens type strain OGL-20P.</title>
        <authorList>
            <person name="Oger P.M."/>
        </authorList>
    </citation>
    <scope>NUCLEOTIDE SEQUENCE [LARGE SCALE GENOMIC DNA]</scope>
    <source>
        <strain evidence="1 6">OGL-20P</strain>
    </source>
</reference>
<dbReference type="EMBL" id="FOIW01000001">
    <property type="protein sequence ID" value="SEV96681.1"/>
    <property type="molecule type" value="Genomic_DNA"/>
</dbReference>
<protein>
    <submittedName>
        <fullName evidence="2">Uncharacterized protein</fullName>
    </submittedName>
</protein>
<dbReference type="EMBL" id="CP015105">
    <property type="protein sequence ID" value="ASJ13472.1"/>
    <property type="molecule type" value="Genomic_DNA"/>
</dbReference>
<proteinExistence type="predicted"/>
<dbReference type="STRING" id="277988.SAMN05216170_1143"/>
<dbReference type="Proteomes" id="UP000051862">
    <property type="component" value="Unassembled WGS sequence"/>
</dbReference>
<evidence type="ECO:0000313" key="3">
    <source>
        <dbReference type="EMBL" id="SEV96681.1"/>
    </source>
</evidence>
<dbReference type="Proteomes" id="UP000182125">
    <property type="component" value="Unassembled WGS sequence"/>
</dbReference>
<name>A0A0Q2QP57_9EURY</name>
<reference evidence="2 4" key="1">
    <citation type="submission" date="2015-08" db="EMBL/GenBank/DDBJ databases">
        <title>Thermococcus thioreducens DSM 14981 genome sequencing.</title>
        <authorList>
            <person name="Hong S.-J."/>
            <person name="Kim M.-C."/>
            <person name="Shin J.-H."/>
        </authorList>
    </citation>
    <scope>NUCLEOTIDE SEQUENCE [LARGE SCALE GENOMIC DNA]</scope>
    <source>
        <strain evidence="2 4">DSM 14981</strain>
    </source>
</reference>
<dbReference type="KEGG" id="ttd:A3L14_11535"/>
<evidence type="ECO:0000313" key="6">
    <source>
        <dbReference type="Proteomes" id="UP000250136"/>
    </source>
</evidence>
<evidence type="ECO:0000313" key="1">
    <source>
        <dbReference type="EMBL" id="ASJ13472.1"/>
    </source>
</evidence>
<keyword evidence="6" id="KW-1185">Reference proteome</keyword>
<evidence type="ECO:0000313" key="2">
    <source>
        <dbReference type="EMBL" id="KQH81661.1"/>
    </source>
</evidence>
<dbReference type="PATRIC" id="fig|277988.4.peg.2135"/>
<reference evidence="3 5" key="3">
    <citation type="submission" date="2016-10" db="EMBL/GenBank/DDBJ databases">
        <authorList>
            <person name="de Groot N.N."/>
        </authorList>
    </citation>
    <scope>NUCLEOTIDE SEQUENCE [LARGE SCALE GENOMIC DNA]</scope>
    <source>
        <strain evidence="3 5">OGL-20</strain>
    </source>
</reference>